<evidence type="ECO:0000313" key="4">
    <source>
        <dbReference type="Proteomes" id="UP001140949"/>
    </source>
</evidence>
<protein>
    <recommendedName>
        <fullName evidence="5">AB hydrolase-1 domain-containing protein</fullName>
    </recommendedName>
</protein>
<dbReference type="PANTHER" id="PTHR45763">
    <property type="entry name" value="HYDROLASE, ALPHA/BETA FOLD FAMILY PROTEIN, EXPRESSED-RELATED"/>
    <property type="match status" value="1"/>
</dbReference>
<dbReference type="PANTHER" id="PTHR45763:SF8">
    <property type="entry name" value="ALPHA_BETA-HYDROLASES SUPERFAMILY PROTEIN"/>
    <property type="match status" value="1"/>
</dbReference>
<evidence type="ECO:0000259" key="2">
    <source>
        <dbReference type="Pfam" id="PF07727"/>
    </source>
</evidence>
<comment type="caution">
    <text evidence="3">The sequence shown here is derived from an EMBL/GenBank/DDBJ whole genome shotgun (WGS) entry which is preliminary data.</text>
</comment>
<evidence type="ECO:0008006" key="5">
    <source>
        <dbReference type="Google" id="ProtNLM"/>
    </source>
</evidence>
<dbReference type="InterPro" id="IPR013103">
    <property type="entry name" value="RVT_2"/>
</dbReference>
<evidence type="ECO:0000313" key="3">
    <source>
        <dbReference type="EMBL" id="KAJ6827678.1"/>
    </source>
</evidence>
<accession>A0AAX6GH83</accession>
<dbReference type="EMBL" id="JANAVB010019999">
    <property type="protein sequence ID" value="KAJ6827678.1"/>
    <property type="molecule type" value="Genomic_DNA"/>
</dbReference>
<sequence length="635" mass="71751">MAVTTPFPPLAPLTAGHSKCSLTVSTNRSSMSSSSSPEMMTWQEELASLVQDTGIRYPAGDIPPDPAADLIYGYREAEEDSGSVREESFKEQAKGFLKASGELAMELGRGCRDILVQSLDGAEESYVVRKLRGPSKVVAEKLDFLNDYLPEDRDLVQSWMVVISVFLVAVSEFAKCMQNEFEMSMMGELNYFIGLQLKQYSQGVFISQSKYTKDMLKKFELDNVKPFSTPMATTTKLEPDESGKPVDQLLSVNTSHQPSVEMPKKLYIHPPTASHILLPDGRHMSYLEQGVSAERARFSMIAPHSFLSSRLAGIPGIKESLLEEFGVHFVTYDLPGFGESDPHPDRNLNSSAFDMLHLADSVGVRDKFWVLGYSSGGMHAWAALHYIPDRIAGAAMFAPMVNPYDSTMAKEERQKTWEKWTAKRKLMYVLAHRFPSLLPYFYRWSFLSGVQGTPEKWLSLSLGKKDKTLVGEEAFIEYWVRDVEESVRQRDVKPFLEEAVLQVSNWGFNLADLQVQKKNDGGVFLWLKSMFSPVEREWTGFLGPIHIWQGMDDRVMPPSMTEFVRRVVPGATVHRLLDEGHFSYFCFCDECHRQVFSTVFGVPQGPVSISMEMEELTLTPSEYFEETTPLNFTEE</sequence>
<dbReference type="Gene3D" id="3.40.50.1820">
    <property type="entry name" value="alpha/beta hydrolase"/>
    <property type="match status" value="1"/>
</dbReference>
<dbReference type="Proteomes" id="UP001140949">
    <property type="component" value="Unassembled WGS sequence"/>
</dbReference>
<dbReference type="AlphaFoldDB" id="A0AAX6GH83"/>
<feature type="domain" description="Reverse transcriptase Ty1/copia-type" evidence="2">
    <location>
        <begin position="160"/>
        <end position="232"/>
    </location>
</feature>
<dbReference type="Pfam" id="PF00561">
    <property type="entry name" value="Abhydrolase_1"/>
    <property type="match status" value="1"/>
</dbReference>
<organism evidence="3 4">
    <name type="scientific">Iris pallida</name>
    <name type="common">Sweet iris</name>
    <dbReference type="NCBI Taxonomy" id="29817"/>
    <lineage>
        <taxon>Eukaryota</taxon>
        <taxon>Viridiplantae</taxon>
        <taxon>Streptophyta</taxon>
        <taxon>Embryophyta</taxon>
        <taxon>Tracheophyta</taxon>
        <taxon>Spermatophyta</taxon>
        <taxon>Magnoliopsida</taxon>
        <taxon>Liliopsida</taxon>
        <taxon>Asparagales</taxon>
        <taxon>Iridaceae</taxon>
        <taxon>Iridoideae</taxon>
        <taxon>Irideae</taxon>
        <taxon>Iris</taxon>
    </lineage>
</organism>
<proteinExistence type="predicted"/>
<evidence type="ECO:0000259" key="1">
    <source>
        <dbReference type="Pfam" id="PF00561"/>
    </source>
</evidence>
<reference evidence="3" key="1">
    <citation type="journal article" date="2023" name="GigaByte">
        <title>Genome assembly of the bearded iris, Iris pallida Lam.</title>
        <authorList>
            <person name="Bruccoleri R.E."/>
            <person name="Oakeley E.J."/>
            <person name="Faust A.M.E."/>
            <person name="Altorfer M."/>
            <person name="Dessus-Babus S."/>
            <person name="Burckhardt D."/>
            <person name="Oertli M."/>
            <person name="Naumann U."/>
            <person name="Petersen F."/>
            <person name="Wong J."/>
        </authorList>
    </citation>
    <scope>NUCLEOTIDE SEQUENCE</scope>
    <source>
        <strain evidence="3">GSM-AAB239-AS_SAM_17_03QT</strain>
    </source>
</reference>
<dbReference type="Pfam" id="PF07727">
    <property type="entry name" value="RVT_2"/>
    <property type="match status" value="1"/>
</dbReference>
<feature type="domain" description="AB hydrolase-1" evidence="1">
    <location>
        <begin position="315"/>
        <end position="585"/>
    </location>
</feature>
<dbReference type="SUPFAM" id="SSF53474">
    <property type="entry name" value="alpha/beta-Hydrolases"/>
    <property type="match status" value="1"/>
</dbReference>
<keyword evidence="4" id="KW-1185">Reference proteome</keyword>
<dbReference type="InterPro" id="IPR029058">
    <property type="entry name" value="AB_hydrolase_fold"/>
</dbReference>
<reference evidence="3" key="2">
    <citation type="submission" date="2023-04" db="EMBL/GenBank/DDBJ databases">
        <authorList>
            <person name="Bruccoleri R.E."/>
            <person name="Oakeley E.J."/>
            <person name="Faust A.-M."/>
            <person name="Dessus-Babus S."/>
            <person name="Altorfer M."/>
            <person name="Burckhardt D."/>
            <person name="Oertli M."/>
            <person name="Naumann U."/>
            <person name="Petersen F."/>
            <person name="Wong J."/>
        </authorList>
    </citation>
    <scope>NUCLEOTIDE SEQUENCE</scope>
    <source>
        <strain evidence="3">GSM-AAB239-AS_SAM_17_03QT</strain>
        <tissue evidence="3">Leaf</tissue>
    </source>
</reference>
<name>A0AAX6GH83_IRIPA</name>
<dbReference type="InterPro" id="IPR000073">
    <property type="entry name" value="AB_hydrolase_1"/>
</dbReference>
<gene>
    <name evidence="3" type="ORF">M6B38_366355</name>
</gene>